<feature type="repeat" description="ANK" evidence="3">
    <location>
        <begin position="81"/>
        <end position="107"/>
    </location>
</feature>
<dbReference type="STRING" id="33097.A0A150GCY6"/>
<feature type="compositionally biased region" description="Basic and acidic residues" evidence="4">
    <location>
        <begin position="174"/>
        <end position="187"/>
    </location>
</feature>
<feature type="region of interest" description="Disordered" evidence="4">
    <location>
        <begin position="353"/>
        <end position="395"/>
    </location>
</feature>
<feature type="compositionally biased region" description="Basic and acidic residues" evidence="4">
    <location>
        <begin position="383"/>
        <end position="393"/>
    </location>
</feature>
<dbReference type="AlphaFoldDB" id="A0A150GCY6"/>
<dbReference type="InterPro" id="IPR002110">
    <property type="entry name" value="Ankyrin_rpt"/>
</dbReference>
<comment type="caution">
    <text evidence="6">The sequence shown here is derived from an EMBL/GenBank/DDBJ whole genome shotgun (WGS) entry which is preliminary data.</text>
</comment>
<gene>
    <name evidence="6" type="ORF">GPECTOR_33g586</name>
</gene>
<keyword evidence="7" id="KW-1185">Reference proteome</keyword>
<evidence type="ECO:0000313" key="7">
    <source>
        <dbReference type="Proteomes" id="UP000075714"/>
    </source>
</evidence>
<organism evidence="6 7">
    <name type="scientific">Gonium pectorale</name>
    <name type="common">Green alga</name>
    <dbReference type="NCBI Taxonomy" id="33097"/>
    <lineage>
        <taxon>Eukaryota</taxon>
        <taxon>Viridiplantae</taxon>
        <taxon>Chlorophyta</taxon>
        <taxon>core chlorophytes</taxon>
        <taxon>Chlorophyceae</taxon>
        <taxon>CS clade</taxon>
        <taxon>Chlamydomonadales</taxon>
        <taxon>Volvocaceae</taxon>
        <taxon>Gonium</taxon>
    </lineage>
</organism>
<evidence type="ECO:0000256" key="4">
    <source>
        <dbReference type="SAM" id="MobiDB-lite"/>
    </source>
</evidence>
<accession>A0A150GCY6</accession>
<feature type="transmembrane region" description="Helical" evidence="5">
    <location>
        <begin position="427"/>
        <end position="449"/>
    </location>
</feature>
<evidence type="ECO:0008006" key="8">
    <source>
        <dbReference type="Google" id="ProtNLM"/>
    </source>
</evidence>
<feature type="repeat" description="ANK" evidence="3">
    <location>
        <begin position="147"/>
        <end position="169"/>
    </location>
</feature>
<evidence type="ECO:0000256" key="2">
    <source>
        <dbReference type="ARBA" id="ARBA00023043"/>
    </source>
</evidence>
<evidence type="ECO:0000256" key="5">
    <source>
        <dbReference type="SAM" id="Phobius"/>
    </source>
</evidence>
<dbReference type="Gene3D" id="1.25.40.20">
    <property type="entry name" value="Ankyrin repeat-containing domain"/>
    <property type="match status" value="2"/>
</dbReference>
<keyword evidence="5" id="KW-1133">Transmembrane helix</keyword>
<sequence length="480" mass="52228">MGNQISATDLQEGAPALQARLRSGANPNKHLHFWEPTGLLPPNCPCTPLGYAILAKDTDMLDALLAAGADPSRSVGLPRGFNFSPLHLAAAVGNDDAISRLLAAGANRMSRLAPLRWISHPLSMLRGPDAPLPAELEGLWGASYFTTGDTPLHVAAHTGRVPAIQVLLKEEDNTLRSEQRGEARSHTPDGPTVGEHKHRHKRVLRKHKHLLHKVANAPNMHNETPLYCAVRARKDEAVYKLLANPAVDVNAGGALFGAIETQDECLVRALLHAGARVDKNMRNAAGQSPLAFCIYRYSLWFRNRADLARQLIKAGALVDRSMVQYAQERGWQKVEGALLWGWEWQQSQLQRQPTQPLQLEQRKAGGGAGTQQAVIKKGGGGSSDREGTKDGGGDSKAAAAALELPRLRPPLRLGAGRDCWVEKFFKGVITCVIVIPMHSAVGVALWAALYTKNGASGVPSLLPLFYWLAGYFIIIFWYQT</sequence>
<dbReference type="InterPro" id="IPR036770">
    <property type="entry name" value="Ankyrin_rpt-contain_sf"/>
</dbReference>
<feature type="transmembrane region" description="Helical" evidence="5">
    <location>
        <begin position="461"/>
        <end position="478"/>
    </location>
</feature>
<keyword evidence="2 3" id="KW-0040">ANK repeat</keyword>
<dbReference type="Pfam" id="PF00023">
    <property type="entry name" value="Ank"/>
    <property type="match status" value="2"/>
</dbReference>
<protein>
    <recommendedName>
        <fullName evidence="8">PGG domain-containing protein</fullName>
    </recommendedName>
</protein>
<reference evidence="7" key="1">
    <citation type="journal article" date="2016" name="Nat. Commun.">
        <title>The Gonium pectorale genome demonstrates co-option of cell cycle regulation during the evolution of multicellularity.</title>
        <authorList>
            <person name="Hanschen E.R."/>
            <person name="Marriage T.N."/>
            <person name="Ferris P.J."/>
            <person name="Hamaji T."/>
            <person name="Toyoda A."/>
            <person name="Fujiyama A."/>
            <person name="Neme R."/>
            <person name="Noguchi H."/>
            <person name="Minakuchi Y."/>
            <person name="Suzuki M."/>
            <person name="Kawai-Toyooka H."/>
            <person name="Smith D.R."/>
            <person name="Sparks H."/>
            <person name="Anderson J."/>
            <person name="Bakaric R."/>
            <person name="Luria V."/>
            <person name="Karger A."/>
            <person name="Kirschner M.W."/>
            <person name="Durand P.M."/>
            <person name="Michod R.E."/>
            <person name="Nozaki H."/>
            <person name="Olson B.J."/>
        </authorList>
    </citation>
    <scope>NUCLEOTIDE SEQUENCE [LARGE SCALE GENOMIC DNA]</scope>
    <source>
        <strain evidence="7">NIES-2863</strain>
    </source>
</reference>
<keyword evidence="5" id="KW-0812">Transmembrane</keyword>
<dbReference type="PROSITE" id="PS50088">
    <property type="entry name" value="ANK_REPEAT"/>
    <property type="match status" value="2"/>
</dbReference>
<keyword evidence="5" id="KW-0472">Membrane</keyword>
<dbReference type="PROSITE" id="PS50297">
    <property type="entry name" value="ANK_REP_REGION"/>
    <property type="match status" value="2"/>
</dbReference>
<proteinExistence type="predicted"/>
<dbReference type="EMBL" id="LSYV01000034">
    <property type="protein sequence ID" value="KXZ47704.1"/>
    <property type="molecule type" value="Genomic_DNA"/>
</dbReference>
<keyword evidence="1" id="KW-0677">Repeat</keyword>
<dbReference type="OrthoDB" id="550145at2759"/>
<name>A0A150GCY6_GONPE</name>
<evidence type="ECO:0000313" key="6">
    <source>
        <dbReference type="EMBL" id="KXZ47704.1"/>
    </source>
</evidence>
<dbReference type="PANTHER" id="PTHR24198:SF165">
    <property type="entry name" value="ANKYRIN REPEAT-CONTAINING PROTEIN-RELATED"/>
    <property type="match status" value="1"/>
</dbReference>
<dbReference type="SUPFAM" id="SSF48403">
    <property type="entry name" value="Ankyrin repeat"/>
    <property type="match status" value="1"/>
</dbReference>
<feature type="region of interest" description="Disordered" evidence="4">
    <location>
        <begin position="174"/>
        <end position="198"/>
    </location>
</feature>
<dbReference type="Proteomes" id="UP000075714">
    <property type="component" value="Unassembled WGS sequence"/>
</dbReference>
<dbReference type="SMART" id="SM00248">
    <property type="entry name" value="ANK"/>
    <property type="match status" value="5"/>
</dbReference>
<evidence type="ECO:0000256" key="3">
    <source>
        <dbReference type="PROSITE-ProRule" id="PRU00023"/>
    </source>
</evidence>
<dbReference type="PANTHER" id="PTHR24198">
    <property type="entry name" value="ANKYRIN REPEAT AND PROTEIN KINASE DOMAIN-CONTAINING PROTEIN"/>
    <property type="match status" value="1"/>
</dbReference>
<evidence type="ECO:0000256" key="1">
    <source>
        <dbReference type="ARBA" id="ARBA00022737"/>
    </source>
</evidence>